<dbReference type="InterPro" id="IPR041522">
    <property type="entry name" value="CdaR_GGDEF"/>
</dbReference>
<evidence type="ECO:0000256" key="1">
    <source>
        <dbReference type="ARBA" id="ARBA00006754"/>
    </source>
</evidence>
<dbReference type="Pfam" id="PF13556">
    <property type="entry name" value="HTH_30"/>
    <property type="match status" value="1"/>
</dbReference>
<sequence length="592" mass="65540">MRRRPVAQAGDWPAGTEAGDYPILYDTLRRLGGLRDVAEVSEFVIERARFLLKTDLAFIALRGREDKVLHMLACVGHRTKEFMGLARPVEQGIAVYERRPMYSADFLNDNRLSHHPDTDARVRAEGIRSVLVVPLAGPEAIVGMLAVANRSVHSFTEREVLLLSEVGAQAAAALDSARLYSTAISGAATAVTEQARTELALERVVTMQQAHDAMIEALLAGQGMAGVLAVLNRSFGIPVIATDWRRVVLAHHGAGEWLDSRGQLSRNLLGRSASEPPTSDPSGEEQVHLRGGTLLVRIATADESLGYLWFPAAGALDVDHPLVATARRAARVLALELIRERVVVETERRLGRDFLLNLLSDAPADSAMLESLARQVWRRYGSPHRPVMIRVGSEWPTPTSLLERARRMIGHARPGDLVTVHRGEIVLMLAESDRVRAGAEVRRLQALLAAERIQLSMVIGTVCRDLSEDRRCTLACVHLHELLGFRPLIWLEELESLTILFEASDRKRLDQFVRTVLGPVADRPELIATLHAYYVSGRNRARAARQLNVHVNTLRYRLERIESLIGRSFDDPAKEAAIQLAVSVRGGDTQHR</sequence>
<feature type="domain" description="GAF" evidence="2">
    <location>
        <begin position="36"/>
        <end position="184"/>
    </location>
</feature>
<evidence type="ECO:0000259" key="2">
    <source>
        <dbReference type="SMART" id="SM00065"/>
    </source>
</evidence>
<dbReference type="InterPro" id="IPR029016">
    <property type="entry name" value="GAF-like_dom_sf"/>
</dbReference>
<dbReference type="Pfam" id="PF17853">
    <property type="entry name" value="GGDEF_2"/>
    <property type="match status" value="1"/>
</dbReference>
<organism evidence="3 4">
    <name type="scientific">Candidatus Nephthysia bennettiae</name>
    <dbReference type="NCBI Taxonomy" id="3127016"/>
    <lineage>
        <taxon>Bacteria</taxon>
        <taxon>Bacillati</taxon>
        <taxon>Candidatus Dormiibacterota</taxon>
        <taxon>Candidatus Dormibacteria</taxon>
        <taxon>Candidatus Dormibacterales</taxon>
        <taxon>Candidatus Dormibacteraceae</taxon>
        <taxon>Candidatus Nephthysia</taxon>
    </lineage>
</organism>
<dbReference type="AlphaFoldDB" id="A0A934K8Q7"/>
<name>A0A934K8Q7_9BACT</name>
<dbReference type="PANTHER" id="PTHR33744:SF7">
    <property type="entry name" value="PUCR FAMILY TRANSCRIPTIONAL REGULATOR"/>
    <property type="match status" value="1"/>
</dbReference>
<accession>A0A934K8Q7</accession>
<dbReference type="InterPro" id="IPR051448">
    <property type="entry name" value="CdaR-like_regulators"/>
</dbReference>
<dbReference type="RefSeq" id="WP_338201690.1">
    <property type="nucleotide sequence ID" value="NZ_JAEKNR010000118.1"/>
</dbReference>
<dbReference type="Pfam" id="PF13185">
    <property type="entry name" value="GAF_2"/>
    <property type="match status" value="1"/>
</dbReference>
<evidence type="ECO:0000313" key="4">
    <source>
        <dbReference type="Proteomes" id="UP000612893"/>
    </source>
</evidence>
<dbReference type="Proteomes" id="UP000612893">
    <property type="component" value="Unassembled WGS sequence"/>
</dbReference>
<protein>
    <submittedName>
        <fullName evidence="3">Helix-turn-helix domain-containing protein</fullName>
    </submittedName>
</protein>
<evidence type="ECO:0000313" key="3">
    <source>
        <dbReference type="EMBL" id="MBJ7598576.1"/>
    </source>
</evidence>
<comment type="similarity">
    <text evidence="1">Belongs to the CdaR family.</text>
</comment>
<keyword evidence="4" id="KW-1185">Reference proteome</keyword>
<dbReference type="Gene3D" id="1.10.10.2840">
    <property type="entry name" value="PucR C-terminal helix-turn-helix domain"/>
    <property type="match status" value="1"/>
</dbReference>
<dbReference type="SUPFAM" id="SSF55781">
    <property type="entry name" value="GAF domain-like"/>
    <property type="match status" value="1"/>
</dbReference>
<reference evidence="3" key="1">
    <citation type="submission" date="2020-10" db="EMBL/GenBank/DDBJ databases">
        <title>Ca. Dormibacterota MAGs.</title>
        <authorList>
            <person name="Montgomery K."/>
        </authorList>
    </citation>
    <scope>NUCLEOTIDE SEQUENCE [LARGE SCALE GENOMIC DNA]</scope>
    <source>
        <strain evidence="3">SC8812_S17_10</strain>
    </source>
</reference>
<dbReference type="SMART" id="SM00065">
    <property type="entry name" value="GAF"/>
    <property type="match status" value="1"/>
</dbReference>
<dbReference type="EMBL" id="JAEKNR010000118">
    <property type="protein sequence ID" value="MBJ7598576.1"/>
    <property type="molecule type" value="Genomic_DNA"/>
</dbReference>
<dbReference type="Gene3D" id="3.30.450.40">
    <property type="match status" value="1"/>
</dbReference>
<dbReference type="PANTHER" id="PTHR33744">
    <property type="entry name" value="CARBOHYDRATE DIACID REGULATOR"/>
    <property type="match status" value="1"/>
</dbReference>
<dbReference type="InterPro" id="IPR025736">
    <property type="entry name" value="PucR_C-HTH_dom"/>
</dbReference>
<comment type="caution">
    <text evidence="3">The sequence shown here is derived from an EMBL/GenBank/DDBJ whole genome shotgun (WGS) entry which is preliminary data.</text>
</comment>
<dbReference type="InterPro" id="IPR042070">
    <property type="entry name" value="PucR_C-HTH_sf"/>
</dbReference>
<dbReference type="InterPro" id="IPR003018">
    <property type="entry name" value="GAF"/>
</dbReference>
<proteinExistence type="inferred from homology"/>
<gene>
    <name evidence="3" type="ORF">JF922_10890</name>
</gene>